<reference evidence="2" key="1">
    <citation type="submission" date="2015-08" db="EMBL/GenBank/DDBJ databases">
        <title>Genome sequence of the strict anaerobe Clostridium homopropionicum LuHBu1 (DSM 5847T).</title>
        <authorList>
            <person name="Poehlein A."/>
            <person name="Beck M."/>
            <person name="Schiel-Bengelsdorf B."/>
            <person name="Bengelsdorf F.R."/>
            <person name="Daniel R."/>
            <person name="Duerre P."/>
        </authorList>
    </citation>
    <scope>NUCLEOTIDE SEQUENCE [LARGE SCALE GENOMIC DNA]</scope>
    <source>
        <strain evidence="2">DSM 5847</strain>
    </source>
</reference>
<dbReference type="AlphaFoldDB" id="A0A0L6Z8K3"/>
<dbReference type="Gene3D" id="3.30.565.40">
    <property type="entry name" value="Fervidobacterium nodosum Rt17-B1 like"/>
    <property type="match status" value="1"/>
</dbReference>
<comment type="caution">
    <text evidence="1">The sequence shown here is derived from an EMBL/GenBank/DDBJ whole genome shotgun (WGS) entry which is preliminary data.</text>
</comment>
<evidence type="ECO:0000313" key="1">
    <source>
        <dbReference type="EMBL" id="KOA19289.1"/>
    </source>
</evidence>
<evidence type="ECO:0000313" key="2">
    <source>
        <dbReference type="Proteomes" id="UP000037043"/>
    </source>
</evidence>
<gene>
    <name evidence="1" type="ORF">CLHOM_23950</name>
</gene>
<protein>
    <recommendedName>
        <fullName evidence="3">Lipoprotein</fullName>
    </recommendedName>
</protein>
<organism evidence="1 2">
    <name type="scientific">Clostridium homopropionicum DSM 5847</name>
    <dbReference type="NCBI Taxonomy" id="1121318"/>
    <lineage>
        <taxon>Bacteria</taxon>
        <taxon>Bacillati</taxon>
        <taxon>Bacillota</taxon>
        <taxon>Clostridia</taxon>
        <taxon>Eubacteriales</taxon>
        <taxon>Clostridiaceae</taxon>
        <taxon>Clostridium</taxon>
    </lineage>
</organism>
<evidence type="ECO:0008006" key="3">
    <source>
        <dbReference type="Google" id="ProtNLM"/>
    </source>
</evidence>
<dbReference type="PROSITE" id="PS51257">
    <property type="entry name" value="PROKAR_LIPOPROTEIN"/>
    <property type="match status" value="1"/>
</dbReference>
<proteinExistence type="predicted"/>
<dbReference type="Proteomes" id="UP000037043">
    <property type="component" value="Unassembled WGS sequence"/>
</dbReference>
<accession>A0A0L6Z8K3</accession>
<sequence>MKKLLSIIILICIISFAFIGCKANEKNIDQSKTTVADPKSSISSNSKNSALKLLTNKGEKINDSAIAVILNSPDKSQLDQVSNLDKQVIEESEDKILILPIKNATSIRIEKVKYENSKLITESIVTENKNTPDGYGLYLTATRTEGMPRYQIVISDKDTSTTYILQYNGKDGTPPIEWILPQKSDKTDSSTKVISPQAKNSTQTTINYQLTKNVYKAKNVTVNYPQITNLGDDNKQKLLNEIIKNTALEGFTKGVDDNLTLEINYNIPLAASNFLSIQYYGLSTIRGAAYPTNQFYTTNIDIKNAKKLKLADIIKIDDNFVKSFRNGSYVASEPSNSRMKAAVNQYINNISNEDLIKYFKQADSRNIEENPSTTYSYLTNDSIVISLNVPHAIGDHAEYKIKSTDIQNNIKIAWKDTKK</sequence>
<keyword evidence="2" id="KW-1185">Reference proteome</keyword>
<dbReference type="STRING" id="36844.SAMN04488501_106154"/>
<dbReference type="PATRIC" id="fig|1121318.3.peg.2410"/>
<dbReference type="RefSeq" id="WP_052221900.1">
    <property type="nucleotide sequence ID" value="NZ_LHUR01000027.1"/>
</dbReference>
<name>A0A0L6Z8K3_9CLOT</name>
<dbReference type="EMBL" id="LHUR01000027">
    <property type="protein sequence ID" value="KOA19289.1"/>
    <property type="molecule type" value="Genomic_DNA"/>
</dbReference>